<evidence type="ECO:0000256" key="11">
    <source>
        <dbReference type="ARBA" id="ARBA00022807"/>
    </source>
</evidence>
<dbReference type="SUPFAM" id="SSF53098">
    <property type="entry name" value="Ribonuclease H-like"/>
    <property type="match status" value="1"/>
</dbReference>
<dbReference type="EMBL" id="JACMSC010000003">
    <property type="protein sequence ID" value="KAG6527115.1"/>
    <property type="molecule type" value="Genomic_DNA"/>
</dbReference>
<evidence type="ECO:0000256" key="4">
    <source>
        <dbReference type="ARBA" id="ARBA00022670"/>
    </source>
</evidence>
<dbReference type="InterPro" id="IPR041373">
    <property type="entry name" value="RT_RNaseH"/>
</dbReference>
<keyword evidence="4" id="KW-0645">Protease</keyword>
<dbReference type="GO" id="GO:0004170">
    <property type="term" value="F:dUTP diphosphatase activity"/>
    <property type="evidence" value="ECO:0007669"/>
    <property type="project" value="InterPro"/>
</dbReference>
<comment type="catalytic activity">
    <reaction evidence="1">
        <text>Thiol-dependent hydrolysis of ester, thioester, amide, peptide and isopeptide bonds formed by the C-terminal Gly of ubiquitin (a 76-residue protein attached to proteins as an intracellular targeting signal).</text>
        <dbReference type="EC" id="3.4.19.12"/>
    </reaction>
</comment>
<evidence type="ECO:0000256" key="2">
    <source>
        <dbReference type="ARBA" id="ARBA00009085"/>
    </source>
</evidence>
<sequence length="404" mass="46813">MLAQTGISMEFPEGYYARITPRSGAALHRKMDIRAGVIDADYRDGSMEGWGGICRWKKSKFDSRSTERVCAYASGKFPSVKATIDAEIYACMEALSAMKIHYLDKKEVTLRTDCHAIIKFFTKIAQNKPSRVRWISFVDYITGTGVDMHFEHIEGTNNELADALSRLIHYVTTVSYIHDDQEDLFRTTDATINETKDAPLFIKDQLAETISSIIASLIKAFCLLQVELSRPDAEVRLLEVFYHKIYKIFPPGEKIENINDQYWTLRAEEIPEEEKSLGLHDRLIHVYHFTRDSNQNQMQVQNFGEPFFLVIKEGETLTDIKIRIQKKLQVPDDEFSKWKFAFISLGRPEYLQDSDIVSNRFQRRDIYGAWEQYLGLEHSDTAPKKAYTTNQNRHTFEKPVKIYN</sequence>
<evidence type="ECO:0000256" key="9">
    <source>
        <dbReference type="ARBA" id="ARBA00022786"/>
    </source>
</evidence>
<accession>A0A8J5HHC6</accession>
<dbReference type="Proteomes" id="UP000734854">
    <property type="component" value="Unassembled WGS sequence"/>
</dbReference>
<evidence type="ECO:0000256" key="1">
    <source>
        <dbReference type="ARBA" id="ARBA00000707"/>
    </source>
</evidence>
<dbReference type="InterPro" id="IPR012337">
    <property type="entry name" value="RNaseH-like_sf"/>
</dbReference>
<gene>
    <name evidence="15" type="ORF">ZIOFF_009206</name>
    <name evidence="16" type="ORF">ZIOFF_009208</name>
</gene>
<dbReference type="GO" id="GO:0003676">
    <property type="term" value="F:nucleic acid binding"/>
    <property type="evidence" value="ECO:0007669"/>
    <property type="project" value="InterPro"/>
</dbReference>
<evidence type="ECO:0000256" key="5">
    <source>
        <dbReference type="ARBA" id="ARBA00022679"/>
    </source>
</evidence>
<feature type="domain" description="Reverse transcriptase RNase H-like" evidence="14">
    <location>
        <begin position="44"/>
        <end position="137"/>
    </location>
</feature>
<keyword evidence="7" id="KW-0540">Nuclease</keyword>
<evidence type="ECO:0000256" key="12">
    <source>
        <dbReference type="ARBA" id="ARBA00022918"/>
    </source>
</evidence>
<dbReference type="EMBL" id="JACMSC010000003">
    <property type="protein sequence ID" value="KAG6527113.1"/>
    <property type="molecule type" value="Genomic_DNA"/>
</dbReference>
<reference evidence="15 17" key="1">
    <citation type="submission" date="2020-08" db="EMBL/GenBank/DDBJ databases">
        <title>Plant Genome Project.</title>
        <authorList>
            <person name="Zhang R.-G."/>
        </authorList>
    </citation>
    <scope>NUCLEOTIDE SEQUENCE [LARGE SCALE GENOMIC DNA]</scope>
    <source>
        <tissue evidence="15">Rhizome</tissue>
    </source>
</reference>
<comment type="similarity">
    <text evidence="2">Belongs to the peptidase C19 family.</text>
</comment>
<evidence type="ECO:0000256" key="6">
    <source>
        <dbReference type="ARBA" id="ARBA00022695"/>
    </source>
</evidence>
<dbReference type="GO" id="GO:0004843">
    <property type="term" value="F:cysteine-type deubiquitinase activity"/>
    <property type="evidence" value="ECO:0007669"/>
    <property type="project" value="UniProtKB-EC"/>
</dbReference>
<keyword evidence="10" id="KW-0378">Hydrolase</keyword>
<dbReference type="InterPro" id="IPR036157">
    <property type="entry name" value="dUTPase-like_sf"/>
</dbReference>
<dbReference type="Pfam" id="PF17917">
    <property type="entry name" value="RT_RNaseH"/>
    <property type="match status" value="1"/>
</dbReference>
<dbReference type="GO" id="GO:0003964">
    <property type="term" value="F:RNA-directed DNA polymerase activity"/>
    <property type="evidence" value="ECO:0007669"/>
    <property type="project" value="UniProtKB-KW"/>
</dbReference>
<dbReference type="InterPro" id="IPR036397">
    <property type="entry name" value="RNaseH_sf"/>
</dbReference>
<evidence type="ECO:0000256" key="10">
    <source>
        <dbReference type="ARBA" id="ARBA00022801"/>
    </source>
</evidence>
<evidence type="ECO:0000259" key="14">
    <source>
        <dbReference type="Pfam" id="PF17917"/>
    </source>
</evidence>
<dbReference type="Pfam" id="PF14533">
    <property type="entry name" value="USP7_C2"/>
    <property type="match status" value="1"/>
</dbReference>
<evidence type="ECO:0000259" key="13">
    <source>
        <dbReference type="Pfam" id="PF14533"/>
    </source>
</evidence>
<keyword evidence="6" id="KW-0548">Nucleotidyltransferase</keyword>
<keyword evidence="8" id="KW-0255">Endonuclease</keyword>
<evidence type="ECO:0000313" key="16">
    <source>
        <dbReference type="EMBL" id="KAG6527115.1"/>
    </source>
</evidence>
<keyword evidence="12" id="KW-0695">RNA-directed DNA polymerase</keyword>
<keyword evidence="9" id="KW-0833">Ubl conjugation pathway</keyword>
<protein>
    <recommendedName>
        <fullName evidence="3">ubiquitinyl hydrolase 1</fullName>
        <ecNumber evidence="3">3.4.19.12</ecNumber>
    </recommendedName>
</protein>
<keyword evidence="17" id="KW-1185">Reference proteome</keyword>
<evidence type="ECO:0000256" key="7">
    <source>
        <dbReference type="ARBA" id="ARBA00022722"/>
    </source>
</evidence>
<name>A0A8J5HHC6_ZINOF</name>
<dbReference type="SUPFAM" id="SSF51283">
    <property type="entry name" value="dUTPase-like"/>
    <property type="match status" value="1"/>
</dbReference>
<keyword evidence="5" id="KW-0808">Transferase</keyword>
<evidence type="ECO:0000256" key="8">
    <source>
        <dbReference type="ARBA" id="ARBA00022759"/>
    </source>
</evidence>
<dbReference type="GO" id="GO:0006226">
    <property type="term" value="P:dUMP biosynthetic process"/>
    <property type="evidence" value="ECO:0007669"/>
    <property type="project" value="InterPro"/>
</dbReference>
<dbReference type="AlphaFoldDB" id="A0A8J5HHC6"/>
<dbReference type="InterPro" id="IPR029346">
    <property type="entry name" value="USP_C"/>
</dbReference>
<organism evidence="15 17">
    <name type="scientific">Zingiber officinale</name>
    <name type="common">Ginger</name>
    <name type="synonym">Amomum zingiber</name>
    <dbReference type="NCBI Taxonomy" id="94328"/>
    <lineage>
        <taxon>Eukaryota</taxon>
        <taxon>Viridiplantae</taxon>
        <taxon>Streptophyta</taxon>
        <taxon>Embryophyta</taxon>
        <taxon>Tracheophyta</taxon>
        <taxon>Spermatophyta</taxon>
        <taxon>Magnoliopsida</taxon>
        <taxon>Liliopsida</taxon>
        <taxon>Zingiberales</taxon>
        <taxon>Zingiberaceae</taxon>
        <taxon>Zingiber</taxon>
    </lineage>
</organism>
<evidence type="ECO:0000256" key="3">
    <source>
        <dbReference type="ARBA" id="ARBA00012759"/>
    </source>
</evidence>
<dbReference type="GO" id="GO:0046081">
    <property type="term" value="P:dUTP catabolic process"/>
    <property type="evidence" value="ECO:0007669"/>
    <property type="project" value="InterPro"/>
</dbReference>
<evidence type="ECO:0000313" key="17">
    <source>
        <dbReference type="Proteomes" id="UP000734854"/>
    </source>
</evidence>
<comment type="caution">
    <text evidence="15">The sequence shown here is derived from an EMBL/GenBank/DDBJ whole genome shotgun (WGS) entry which is preliminary data.</text>
</comment>
<dbReference type="PANTHER" id="PTHR11241:SF0">
    <property type="entry name" value="DEOXYURIDINE 5'-TRIPHOSPHATE NUCLEOTIDOHYDROLASE"/>
    <property type="match status" value="1"/>
</dbReference>
<dbReference type="GO" id="GO:0006508">
    <property type="term" value="P:proteolysis"/>
    <property type="evidence" value="ECO:0007669"/>
    <property type="project" value="UniProtKB-KW"/>
</dbReference>
<dbReference type="PANTHER" id="PTHR11241">
    <property type="entry name" value="DEOXYURIDINE 5'-TRIPHOSPHATE NUCLEOTIDOHYDROLASE"/>
    <property type="match status" value="1"/>
</dbReference>
<feature type="domain" description="Ubiquitin carboxyl-terminal hydrolase C-terminal" evidence="13">
    <location>
        <begin position="207"/>
        <end position="382"/>
    </location>
</feature>
<dbReference type="Gene3D" id="2.70.40.10">
    <property type="match status" value="1"/>
</dbReference>
<proteinExistence type="inferred from homology"/>
<dbReference type="GO" id="GO:0000287">
    <property type="term" value="F:magnesium ion binding"/>
    <property type="evidence" value="ECO:0007669"/>
    <property type="project" value="InterPro"/>
</dbReference>
<dbReference type="EC" id="3.4.19.12" evidence="3"/>
<dbReference type="Gene3D" id="3.30.420.10">
    <property type="entry name" value="Ribonuclease H-like superfamily/Ribonuclease H"/>
    <property type="match status" value="1"/>
</dbReference>
<evidence type="ECO:0000313" key="15">
    <source>
        <dbReference type="EMBL" id="KAG6527113.1"/>
    </source>
</evidence>
<dbReference type="GO" id="GO:0004519">
    <property type="term" value="F:endonuclease activity"/>
    <property type="evidence" value="ECO:0007669"/>
    <property type="project" value="UniProtKB-KW"/>
</dbReference>
<keyword evidence="11" id="KW-0788">Thiol protease</keyword>
<dbReference type="InterPro" id="IPR008181">
    <property type="entry name" value="dUTPase"/>
</dbReference>